<dbReference type="PANTHER" id="PTHR42856:SF1">
    <property type="entry name" value="ACYL-COENZYME A THIOESTERASE PAAI"/>
    <property type="match status" value="1"/>
</dbReference>
<dbReference type="InterPro" id="IPR029069">
    <property type="entry name" value="HotDog_dom_sf"/>
</dbReference>
<dbReference type="EC" id="3.1.2.-" evidence="3"/>
<proteinExistence type="predicted"/>
<dbReference type="NCBIfam" id="TIGR00369">
    <property type="entry name" value="unchar_dom_1"/>
    <property type="match status" value="1"/>
</dbReference>
<organism evidence="3 4">
    <name type="scientific">Paraburkholderia denitrificans</name>
    <dbReference type="NCBI Taxonomy" id="694025"/>
    <lineage>
        <taxon>Bacteria</taxon>
        <taxon>Pseudomonadati</taxon>
        <taxon>Pseudomonadota</taxon>
        <taxon>Betaproteobacteria</taxon>
        <taxon>Burkholderiales</taxon>
        <taxon>Burkholderiaceae</taxon>
        <taxon>Paraburkholderia</taxon>
    </lineage>
</organism>
<evidence type="ECO:0000313" key="4">
    <source>
        <dbReference type="Proteomes" id="UP001596103"/>
    </source>
</evidence>
<dbReference type="CDD" id="cd03443">
    <property type="entry name" value="PaaI_thioesterase"/>
    <property type="match status" value="1"/>
</dbReference>
<evidence type="ECO:0000256" key="1">
    <source>
        <dbReference type="ARBA" id="ARBA00022801"/>
    </source>
</evidence>
<keyword evidence="1 3" id="KW-0378">Hydrolase</keyword>
<sequence>MSSPQSKPLAMPHALPAAMTPDELARATAQAMYDADTCSRALGIELLEVRAGYARLSMTVRPEFLNGHQICHGGLIFTLADSAFAFACNSYNINTVAAGCSIEFLRPVQPGDVLTAEAVEQILSGRNGIYDISVTNQAGEIVALFRGKSAQIRGNVIPVAE</sequence>
<evidence type="ECO:0000259" key="2">
    <source>
        <dbReference type="Pfam" id="PF03061"/>
    </source>
</evidence>
<dbReference type="InterPro" id="IPR003736">
    <property type="entry name" value="PAAI_dom"/>
</dbReference>
<dbReference type="PANTHER" id="PTHR42856">
    <property type="entry name" value="ACYL-COENZYME A THIOESTERASE PAAI"/>
    <property type="match status" value="1"/>
</dbReference>
<dbReference type="Gene3D" id="3.10.129.10">
    <property type="entry name" value="Hotdog Thioesterase"/>
    <property type="match status" value="1"/>
</dbReference>
<dbReference type="InterPro" id="IPR006683">
    <property type="entry name" value="Thioestr_dom"/>
</dbReference>
<dbReference type="NCBIfam" id="TIGR02286">
    <property type="entry name" value="PaaD"/>
    <property type="match status" value="1"/>
</dbReference>
<dbReference type="SUPFAM" id="SSF54637">
    <property type="entry name" value="Thioesterase/thiol ester dehydrase-isomerase"/>
    <property type="match status" value="1"/>
</dbReference>
<protein>
    <submittedName>
        <fullName evidence="3">Hydroxyphenylacetyl-CoA thioesterase PaaI</fullName>
        <ecNumber evidence="3">3.1.2.-</ecNumber>
    </submittedName>
</protein>
<comment type="caution">
    <text evidence="3">The sequence shown here is derived from an EMBL/GenBank/DDBJ whole genome shotgun (WGS) entry which is preliminary data.</text>
</comment>
<name>A0ABW0J7M0_9BURK</name>
<dbReference type="Proteomes" id="UP001596103">
    <property type="component" value="Unassembled WGS sequence"/>
</dbReference>
<dbReference type="EMBL" id="JBHSMP010000012">
    <property type="protein sequence ID" value="MFC5428992.1"/>
    <property type="molecule type" value="Genomic_DNA"/>
</dbReference>
<accession>A0ABW0J7M0</accession>
<dbReference type="InterPro" id="IPR052723">
    <property type="entry name" value="Acyl-CoA_thioesterase_PaaI"/>
</dbReference>
<dbReference type="GO" id="GO:0016787">
    <property type="term" value="F:hydrolase activity"/>
    <property type="evidence" value="ECO:0007669"/>
    <property type="project" value="UniProtKB-KW"/>
</dbReference>
<dbReference type="RefSeq" id="WP_377711031.1">
    <property type="nucleotide sequence ID" value="NZ_JBHSMP010000012.1"/>
</dbReference>
<gene>
    <name evidence="3" type="primary">paaI</name>
    <name evidence="3" type="ORF">ACFPTO_09295</name>
</gene>
<dbReference type="InterPro" id="IPR011973">
    <property type="entry name" value="PaaD"/>
</dbReference>
<keyword evidence="4" id="KW-1185">Reference proteome</keyword>
<reference evidence="4" key="1">
    <citation type="journal article" date="2019" name="Int. J. Syst. Evol. Microbiol.">
        <title>The Global Catalogue of Microorganisms (GCM) 10K type strain sequencing project: providing services to taxonomists for standard genome sequencing and annotation.</title>
        <authorList>
            <consortium name="The Broad Institute Genomics Platform"/>
            <consortium name="The Broad Institute Genome Sequencing Center for Infectious Disease"/>
            <person name="Wu L."/>
            <person name="Ma J."/>
        </authorList>
    </citation>
    <scope>NUCLEOTIDE SEQUENCE [LARGE SCALE GENOMIC DNA]</scope>
    <source>
        <strain evidence="4">CCUG 56042</strain>
    </source>
</reference>
<feature type="domain" description="Thioesterase" evidence="2">
    <location>
        <begin position="68"/>
        <end position="141"/>
    </location>
</feature>
<evidence type="ECO:0000313" key="3">
    <source>
        <dbReference type="EMBL" id="MFC5428992.1"/>
    </source>
</evidence>
<dbReference type="Pfam" id="PF03061">
    <property type="entry name" value="4HBT"/>
    <property type="match status" value="1"/>
</dbReference>